<reference evidence="1 2" key="1">
    <citation type="submission" date="2016-10" db="EMBL/GenBank/DDBJ databases">
        <title>Arsenicibacter rosenii gen. nov., sp. nov., an efficient arsenic-methylating bacterium isolated from an arsenic-contaminated paddy soil.</title>
        <authorList>
            <person name="Huang K."/>
        </authorList>
    </citation>
    <scope>NUCLEOTIDE SEQUENCE [LARGE SCALE GENOMIC DNA]</scope>
    <source>
        <strain evidence="1 2">SM-1</strain>
    </source>
</reference>
<dbReference type="AlphaFoldDB" id="A0A1S2VEG8"/>
<name>A0A1S2VEG8_9BACT</name>
<evidence type="ECO:0000313" key="1">
    <source>
        <dbReference type="EMBL" id="OIN56675.1"/>
    </source>
</evidence>
<keyword evidence="2" id="KW-1185">Reference proteome</keyword>
<dbReference type="Proteomes" id="UP000181790">
    <property type="component" value="Unassembled WGS sequence"/>
</dbReference>
<protein>
    <submittedName>
        <fullName evidence="1">Uncharacterized protein</fullName>
    </submittedName>
</protein>
<sequence>MDGQFNKQSEVICCFCGKGLLVKDAVILNVQPNIESEEIQNFFSHKKHFTELIDKSIPLHPDFFEDDDDIEM</sequence>
<gene>
    <name evidence="1" type="ORF">BLX24_23910</name>
</gene>
<evidence type="ECO:0000313" key="2">
    <source>
        <dbReference type="Proteomes" id="UP000181790"/>
    </source>
</evidence>
<proteinExistence type="predicted"/>
<comment type="caution">
    <text evidence="1">The sequence shown here is derived from an EMBL/GenBank/DDBJ whole genome shotgun (WGS) entry which is preliminary data.</text>
</comment>
<dbReference type="EMBL" id="MORL01000020">
    <property type="protein sequence ID" value="OIN56675.1"/>
    <property type="molecule type" value="Genomic_DNA"/>
</dbReference>
<accession>A0A1S2VEG8</accession>
<organism evidence="1 2">
    <name type="scientific">Arsenicibacter rosenii</name>
    <dbReference type="NCBI Taxonomy" id="1750698"/>
    <lineage>
        <taxon>Bacteria</taxon>
        <taxon>Pseudomonadati</taxon>
        <taxon>Bacteroidota</taxon>
        <taxon>Cytophagia</taxon>
        <taxon>Cytophagales</taxon>
        <taxon>Spirosomataceae</taxon>
        <taxon>Arsenicibacter</taxon>
    </lineage>
</organism>